<keyword evidence="1" id="KW-0472">Membrane</keyword>
<keyword evidence="1" id="KW-1133">Transmembrane helix</keyword>
<dbReference type="EMBL" id="BART01015031">
    <property type="protein sequence ID" value="GAG79610.1"/>
    <property type="molecule type" value="Genomic_DNA"/>
</dbReference>
<gene>
    <name evidence="2" type="ORF">S01H4_29413</name>
</gene>
<reference evidence="2" key="1">
    <citation type="journal article" date="2014" name="Front. Microbiol.">
        <title>High frequency of phylogenetically diverse reductive dehalogenase-homologous genes in deep subseafloor sedimentary metagenomes.</title>
        <authorList>
            <person name="Kawai M."/>
            <person name="Futagami T."/>
            <person name="Toyoda A."/>
            <person name="Takaki Y."/>
            <person name="Nishi S."/>
            <person name="Hori S."/>
            <person name="Arai W."/>
            <person name="Tsubouchi T."/>
            <person name="Morono Y."/>
            <person name="Uchiyama I."/>
            <person name="Ito T."/>
            <person name="Fujiyama A."/>
            <person name="Inagaki F."/>
            <person name="Takami H."/>
        </authorList>
    </citation>
    <scope>NUCLEOTIDE SEQUENCE</scope>
    <source>
        <strain evidence="2">Expedition CK06-06</strain>
    </source>
</reference>
<evidence type="ECO:0000313" key="2">
    <source>
        <dbReference type="EMBL" id="GAG79610.1"/>
    </source>
</evidence>
<name>X1AAX6_9ZZZZ</name>
<evidence type="ECO:0000256" key="1">
    <source>
        <dbReference type="SAM" id="Phobius"/>
    </source>
</evidence>
<accession>X1AAX6</accession>
<feature type="transmembrane region" description="Helical" evidence="1">
    <location>
        <begin position="7"/>
        <end position="25"/>
    </location>
</feature>
<sequence length="51" mass="5812">DFGNKELIIAIHIFILVQSIFYFGAVNFKKIPLILTPIATLFVVIFLILFS</sequence>
<protein>
    <submittedName>
        <fullName evidence="2">Uncharacterized protein</fullName>
    </submittedName>
</protein>
<feature type="transmembrane region" description="Helical" evidence="1">
    <location>
        <begin position="31"/>
        <end position="50"/>
    </location>
</feature>
<keyword evidence="1" id="KW-0812">Transmembrane</keyword>
<feature type="non-terminal residue" evidence="2">
    <location>
        <position position="1"/>
    </location>
</feature>
<dbReference type="AlphaFoldDB" id="X1AAX6"/>
<proteinExistence type="predicted"/>
<comment type="caution">
    <text evidence="2">The sequence shown here is derived from an EMBL/GenBank/DDBJ whole genome shotgun (WGS) entry which is preliminary data.</text>
</comment>
<organism evidence="2">
    <name type="scientific">marine sediment metagenome</name>
    <dbReference type="NCBI Taxonomy" id="412755"/>
    <lineage>
        <taxon>unclassified sequences</taxon>
        <taxon>metagenomes</taxon>
        <taxon>ecological metagenomes</taxon>
    </lineage>
</organism>
<feature type="non-terminal residue" evidence="2">
    <location>
        <position position="51"/>
    </location>
</feature>